<dbReference type="GeneID" id="120255923"/>
<organism evidence="2 3">
    <name type="scientific">Dioscorea cayennensis subsp. rotundata</name>
    <name type="common">White Guinea yam</name>
    <name type="synonym">Dioscorea rotundata</name>
    <dbReference type="NCBI Taxonomy" id="55577"/>
    <lineage>
        <taxon>Eukaryota</taxon>
        <taxon>Viridiplantae</taxon>
        <taxon>Streptophyta</taxon>
        <taxon>Embryophyta</taxon>
        <taxon>Tracheophyta</taxon>
        <taxon>Spermatophyta</taxon>
        <taxon>Magnoliopsida</taxon>
        <taxon>Liliopsida</taxon>
        <taxon>Dioscoreales</taxon>
        <taxon>Dioscoreaceae</taxon>
        <taxon>Dioscorea</taxon>
    </lineage>
</organism>
<dbReference type="Gene3D" id="3.30.565.10">
    <property type="entry name" value="Histidine kinase-like ATPase, C-terminal domain"/>
    <property type="match status" value="1"/>
</dbReference>
<accession>A0AB40AZ65</accession>
<dbReference type="InterPro" id="IPR052957">
    <property type="entry name" value="Auxin_embryo_med"/>
</dbReference>
<dbReference type="InterPro" id="IPR036890">
    <property type="entry name" value="HATPase_C_sf"/>
</dbReference>
<protein>
    <submittedName>
        <fullName evidence="3">Uncharacterized protein LOC120255923</fullName>
    </submittedName>
</protein>
<reference evidence="3" key="1">
    <citation type="submission" date="2025-08" db="UniProtKB">
        <authorList>
            <consortium name="RefSeq"/>
        </authorList>
    </citation>
    <scope>IDENTIFICATION</scope>
</reference>
<dbReference type="AlphaFoldDB" id="A0AB40AZ65"/>
<evidence type="ECO:0000313" key="2">
    <source>
        <dbReference type="Proteomes" id="UP001515500"/>
    </source>
</evidence>
<dbReference type="Proteomes" id="UP001515500">
    <property type="component" value="Unplaced"/>
</dbReference>
<dbReference type="InterPro" id="IPR058210">
    <property type="entry name" value="SACS/Nov_dom"/>
</dbReference>
<gene>
    <name evidence="3" type="primary">LOC120255923</name>
</gene>
<dbReference type="Pfam" id="PF25794">
    <property type="entry name" value="SACS"/>
    <property type="match status" value="1"/>
</dbReference>
<keyword evidence="2" id="KW-1185">Reference proteome</keyword>
<proteinExistence type="predicted"/>
<dbReference type="RefSeq" id="XP_039119626.1">
    <property type="nucleotide sequence ID" value="XM_039263692.1"/>
</dbReference>
<dbReference type="PANTHER" id="PTHR32387">
    <property type="entry name" value="WU:FJ29H11"/>
    <property type="match status" value="1"/>
</dbReference>
<sequence>MESWSSSSLQSSSMASPQRISAARKHIEEIRRTKFSIGAPEMSVETKELVDSAERLAEEIDKDGFSFVQELIQNADENTYAADIIPTLEFKVVTKDLTFSGCAQTLFVMCNDVGFSEQDIERICSIGKSTKKARRHEGFVVQRGIGFKSVLKISSQPYIFSNGYRIRFTETTDYKWPIPIVPEWVDSDLIVKAVENQFSLRKEHIGTIIVLPLRPEKMNFVIGQFGQVRGENLLFLSKLERLVLIYLEPPFPFRFLLFKMVSRKTKYTVTNESHTSSSVVSLSINNGGQLFSCDYYLYRQIFPMKPELRINGRELMENVVIAMACPLGPRLTEGFPVGIFSQFPSRIITIFPFLVQSDIVQTDPMDIDFDSKWNKEVFNNVPVAFLNAVRTFVNNVQMSKDEAGAHVICWLPANVLSIGRSKEAEAINSIMLAIQHKVKDLAIVPCESLSDGNIQFARPSDVRMILPCFRRILTCLKYEEIHLSPMRPGEKSPLCQPLDNKENRGIMEYLGVDSSESNPDWYDKCIQDCNLVQQLDEDMYAVFLLALASNWSVLRKSAVGDTPILKYIAEDNKEKLFSMNTLRKGEVKLCFAVNAREHAWISQWHQKFGFPGNLLFLPNEIQDVITTHRRSNIMCAWLNLEANVSQILVCDYSCILIKYLQEKQNLDSLIQLPLFLHESKVNNFLWESEVFRFCQKMPIVDDCRNVHVDRTLTLVPAAGSKWMKLFGFNPFADSKYIPLGSFYNQIQGETSDFMSYLCKYTNAVDLPELWPPNVKLPCTCSLLTAEQAFILLDWLKCLRKKKDVVLPELFIESIKDGQWMKTITGCASPKHCILSTPYEVSCSVTASITSIDKEFYNNRLHLYKDELEFIGVTINCSTKNPQGWSYYRVSLLF</sequence>
<name>A0AB40AZ65_DIOCR</name>
<evidence type="ECO:0000259" key="1">
    <source>
        <dbReference type="Pfam" id="PF25794"/>
    </source>
</evidence>
<feature type="domain" description="Sacsin/Nov" evidence="1">
    <location>
        <begin position="66"/>
        <end position="163"/>
    </location>
</feature>
<evidence type="ECO:0000313" key="3">
    <source>
        <dbReference type="RefSeq" id="XP_039119626.1"/>
    </source>
</evidence>
<dbReference type="SUPFAM" id="SSF55874">
    <property type="entry name" value="ATPase domain of HSP90 chaperone/DNA topoisomerase II/histidine kinase"/>
    <property type="match status" value="1"/>
</dbReference>
<dbReference type="PANTHER" id="PTHR32387:SF11">
    <property type="entry name" value="PROTEIN NO VEIN C-TERMINAL DOMAIN-CONTAINING PROTEIN"/>
    <property type="match status" value="1"/>
</dbReference>